<dbReference type="SUPFAM" id="SSF54292">
    <property type="entry name" value="2Fe-2S ferredoxin-like"/>
    <property type="match status" value="1"/>
</dbReference>
<dbReference type="InterPro" id="IPR036010">
    <property type="entry name" value="2Fe-2S_ferredoxin-like_sf"/>
</dbReference>
<gene>
    <name evidence="3" type="ordered locus">Meso_1932</name>
</gene>
<feature type="domain" description="2Fe-2S ferredoxin-type" evidence="2">
    <location>
        <begin position="11"/>
        <end position="93"/>
    </location>
</feature>
<evidence type="ECO:0000256" key="1">
    <source>
        <dbReference type="ARBA" id="ARBA00023002"/>
    </source>
</evidence>
<dbReference type="KEGG" id="mes:Meso_1932"/>
<accession>Q11H00</accession>
<dbReference type="HOGENOM" id="CLU_153062_1_0_5"/>
<dbReference type="Gene3D" id="3.10.20.440">
    <property type="entry name" value="2Fe-2S iron-sulphur cluster binding domain, sarcosine oxidase, alpha subunit, N-terminal domain"/>
    <property type="match status" value="1"/>
</dbReference>
<keyword evidence="1" id="KW-0560">Oxidoreductase</keyword>
<protein>
    <submittedName>
        <fullName evidence="3">Putative sarcosine oxidase alpha subunit</fullName>
    </submittedName>
</protein>
<proteinExistence type="predicted"/>
<dbReference type="EMBL" id="CP000390">
    <property type="protein sequence ID" value="ABG63325.1"/>
    <property type="molecule type" value="Genomic_DNA"/>
</dbReference>
<dbReference type="GO" id="GO:0016491">
    <property type="term" value="F:oxidoreductase activity"/>
    <property type="evidence" value="ECO:0007669"/>
    <property type="project" value="UniProtKB-KW"/>
</dbReference>
<reference evidence="3" key="1">
    <citation type="submission" date="2006-06" db="EMBL/GenBank/DDBJ databases">
        <title>Complete sequence of chromosome of Chelativorans sp. BNC1.</title>
        <authorList>
            <consortium name="US DOE Joint Genome Institute"/>
            <person name="Copeland A."/>
            <person name="Lucas S."/>
            <person name="Lapidus A."/>
            <person name="Barry K."/>
            <person name="Detter J.C."/>
            <person name="Glavina del Rio T."/>
            <person name="Hammon N."/>
            <person name="Israni S."/>
            <person name="Dalin E."/>
            <person name="Tice H."/>
            <person name="Pitluck S."/>
            <person name="Chertkov O."/>
            <person name="Brettin T."/>
            <person name="Bruce D."/>
            <person name="Han C."/>
            <person name="Tapia R."/>
            <person name="Gilna P."/>
            <person name="Schmutz J."/>
            <person name="Larimer F."/>
            <person name="Land M."/>
            <person name="Hauser L."/>
            <person name="Kyrpides N."/>
            <person name="Mikhailova N."/>
            <person name="Richardson P."/>
        </authorList>
    </citation>
    <scope>NUCLEOTIDE SEQUENCE</scope>
    <source>
        <strain evidence="3">BNC1</strain>
    </source>
</reference>
<dbReference type="Pfam" id="PF13510">
    <property type="entry name" value="Fer2_4"/>
    <property type="match status" value="1"/>
</dbReference>
<dbReference type="InterPro" id="IPR001041">
    <property type="entry name" value="2Fe-2S_ferredoxin-type"/>
</dbReference>
<dbReference type="AlphaFoldDB" id="Q11H00"/>
<dbReference type="OrthoDB" id="573392at2"/>
<dbReference type="PROSITE" id="PS51085">
    <property type="entry name" value="2FE2S_FER_2"/>
    <property type="match status" value="1"/>
</dbReference>
<dbReference type="STRING" id="266779.Meso_1932"/>
<dbReference type="GO" id="GO:0051536">
    <property type="term" value="F:iron-sulfur cluster binding"/>
    <property type="evidence" value="ECO:0007669"/>
    <property type="project" value="InterPro"/>
</dbReference>
<name>Q11H00_CHESB</name>
<dbReference type="eggNOG" id="COG3383">
    <property type="taxonomic scope" value="Bacteria"/>
</dbReference>
<sequence length="99" mass="10789">MLRRLDDFSTQTVRISIDDRTVEVQVGDSVAAALLLSGVTTTRTTVVSGAPRAPYCMMGVCFECLVTIDGVANRQACMVKVEKGMNVRTQIDRHPGRTT</sequence>
<evidence type="ECO:0000259" key="2">
    <source>
        <dbReference type="PROSITE" id="PS51085"/>
    </source>
</evidence>
<evidence type="ECO:0000313" key="3">
    <source>
        <dbReference type="EMBL" id="ABG63325.1"/>
    </source>
</evidence>
<organism evidence="3">
    <name type="scientific">Chelativorans sp. (strain BNC1)</name>
    <dbReference type="NCBI Taxonomy" id="266779"/>
    <lineage>
        <taxon>Bacteria</taxon>
        <taxon>Pseudomonadati</taxon>
        <taxon>Pseudomonadota</taxon>
        <taxon>Alphaproteobacteria</taxon>
        <taxon>Hyphomicrobiales</taxon>
        <taxon>Phyllobacteriaceae</taxon>
        <taxon>Chelativorans</taxon>
    </lineage>
</organism>
<dbReference type="InterPro" id="IPR042204">
    <property type="entry name" value="2Fe-2S-bd_N"/>
</dbReference>